<evidence type="ECO:0000313" key="2">
    <source>
        <dbReference type="EMBL" id="CAD9679774.1"/>
    </source>
</evidence>
<name>A0A7S2WD60_9STRA</name>
<feature type="compositionally biased region" description="Basic residues" evidence="1">
    <location>
        <begin position="221"/>
        <end position="235"/>
    </location>
</feature>
<feature type="compositionally biased region" description="Acidic residues" evidence="1">
    <location>
        <begin position="1"/>
        <end position="17"/>
    </location>
</feature>
<sequence>MSEADEEPVREGEEELQPWEPRPHEAQGSLAQPRRQMEPPAVPPASLEEKCDFLFNLRPLDSPAPYLEQLATIHLPRSGAAEPWRKLVVQPAVIPDLQHTGIRSDFTFQGQTFMRPDGQVTNELRNTVHERFNAIPKVDTLDPQDMQYVDMMRSIRRGGAFQSGAASVLRNPSLHEPSGPRQEVFEGAEARREAEDSLASESIVETELEESLMSREQGKPARGKRGKRRSPRKKKPCSEKALLECLLDLEYGNTDPRCVGEGDQEFRWDIDGFVNHLQ</sequence>
<dbReference type="AlphaFoldDB" id="A0A7S2WD60"/>
<accession>A0A7S2WD60</accession>
<organism evidence="2">
    <name type="scientific">Rhizochromulina marina</name>
    <dbReference type="NCBI Taxonomy" id="1034831"/>
    <lineage>
        <taxon>Eukaryota</taxon>
        <taxon>Sar</taxon>
        <taxon>Stramenopiles</taxon>
        <taxon>Ochrophyta</taxon>
        <taxon>Dictyochophyceae</taxon>
        <taxon>Rhizochromulinales</taxon>
        <taxon>Rhizochromulina</taxon>
    </lineage>
</organism>
<feature type="region of interest" description="Disordered" evidence="1">
    <location>
        <begin position="170"/>
        <end position="235"/>
    </location>
</feature>
<reference evidence="2" key="1">
    <citation type="submission" date="2021-01" db="EMBL/GenBank/DDBJ databases">
        <authorList>
            <person name="Corre E."/>
            <person name="Pelletier E."/>
            <person name="Niang G."/>
            <person name="Scheremetjew M."/>
            <person name="Finn R."/>
            <person name="Kale V."/>
            <person name="Holt S."/>
            <person name="Cochrane G."/>
            <person name="Meng A."/>
            <person name="Brown T."/>
            <person name="Cohen L."/>
        </authorList>
    </citation>
    <scope>NUCLEOTIDE SEQUENCE</scope>
    <source>
        <strain evidence="2">CCMP1243</strain>
    </source>
</reference>
<feature type="region of interest" description="Disordered" evidence="1">
    <location>
        <begin position="1"/>
        <end position="44"/>
    </location>
</feature>
<dbReference type="EMBL" id="HBHJ01011762">
    <property type="protein sequence ID" value="CAD9679774.1"/>
    <property type="molecule type" value="Transcribed_RNA"/>
</dbReference>
<evidence type="ECO:0008006" key="3">
    <source>
        <dbReference type="Google" id="ProtNLM"/>
    </source>
</evidence>
<evidence type="ECO:0000256" key="1">
    <source>
        <dbReference type="SAM" id="MobiDB-lite"/>
    </source>
</evidence>
<proteinExistence type="predicted"/>
<protein>
    <recommendedName>
        <fullName evidence="3">Condensin complex subunit 2</fullName>
    </recommendedName>
</protein>
<gene>
    <name evidence="2" type="ORF">RMAR1173_LOCUS7656</name>
</gene>